<feature type="region of interest" description="Disordered" evidence="7">
    <location>
        <begin position="152"/>
        <end position="177"/>
    </location>
</feature>
<dbReference type="AlphaFoldDB" id="A0A7R8X7Q3"/>
<dbReference type="OrthoDB" id="201595at2759"/>
<dbReference type="EMBL" id="CAJPEV010000895">
    <property type="protein sequence ID" value="CAG0889357.1"/>
    <property type="molecule type" value="Genomic_DNA"/>
</dbReference>
<evidence type="ECO:0000256" key="3">
    <source>
        <dbReference type="ARBA" id="ARBA00022989"/>
    </source>
</evidence>
<gene>
    <name evidence="8" type="ORF">DSTB1V02_LOCUS5460</name>
</gene>
<keyword evidence="6" id="KW-0868">Chloride</keyword>
<keyword evidence="9" id="KW-1185">Reference proteome</keyword>
<organism evidence="8">
    <name type="scientific">Darwinula stevensoni</name>
    <dbReference type="NCBI Taxonomy" id="69355"/>
    <lineage>
        <taxon>Eukaryota</taxon>
        <taxon>Metazoa</taxon>
        <taxon>Ecdysozoa</taxon>
        <taxon>Arthropoda</taxon>
        <taxon>Crustacea</taxon>
        <taxon>Oligostraca</taxon>
        <taxon>Ostracoda</taxon>
        <taxon>Podocopa</taxon>
        <taxon>Podocopida</taxon>
        <taxon>Darwinulocopina</taxon>
        <taxon>Darwinuloidea</taxon>
        <taxon>Darwinulidae</taxon>
        <taxon>Darwinula</taxon>
    </lineage>
</organism>
<sequence>MEEGEYQVMDVLARNSQRSMYWIPHMWAANIAQQARVENRIESDVGLRGVIDALTALRRTCAVCQQVEYVELPLVYTQLVVYVGWLKVALSLIDPYGEDEADFELNWVIDRHIRIAHVMEGGLNVDFERRTWSETFPWLFKKDWTSNWKRSASSEMMNGKEKAEEPNPETKEDMNPVGPGVLVTTTLYRLMKYDENSYLPARCQE</sequence>
<dbReference type="GO" id="GO:0005886">
    <property type="term" value="C:plasma membrane"/>
    <property type="evidence" value="ECO:0007669"/>
    <property type="project" value="UniProtKB-SubCell"/>
</dbReference>
<protein>
    <recommendedName>
        <fullName evidence="6">Bestrophin homolog</fullName>
    </recommendedName>
</protein>
<dbReference type="GO" id="GO:0034707">
    <property type="term" value="C:chloride channel complex"/>
    <property type="evidence" value="ECO:0007669"/>
    <property type="project" value="UniProtKB-KW"/>
</dbReference>
<proteinExistence type="inferred from homology"/>
<evidence type="ECO:0000256" key="2">
    <source>
        <dbReference type="ARBA" id="ARBA00022692"/>
    </source>
</evidence>
<evidence type="ECO:0000256" key="1">
    <source>
        <dbReference type="ARBA" id="ARBA00004370"/>
    </source>
</evidence>
<name>A0A7R8X7Q3_9CRUS</name>
<keyword evidence="6" id="KW-0869">Chloride channel</keyword>
<evidence type="ECO:0000256" key="6">
    <source>
        <dbReference type="RuleBase" id="RU363126"/>
    </source>
</evidence>
<evidence type="ECO:0000313" key="8">
    <source>
        <dbReference type="EMBL" id="CAD7245588.1"/>
    </source>
</evidence>
<evidence type="ECO:0000256" key="4">
    <source>
        <dbReference type="ARBA" id="ARBA00023136"/>
    </source>
</evidence>
<evidence type="ECO:0000256" key="5">
    <source>
        <dbReference type="ARBA" id="ARBA00034769"/>
    </source>
</evidence>
<evidence type="ECO:0000256" key="7">
    <source>
        <dbReference type="SAM" id="MobiDB-lite"/>
    </source>
</evidence>
<dbReference type="InterPro" id="IPR021134">
    <property type="entry name" value="Bestrophin-like"/>
</dbReference>
<comment type="similarity">
    <text evidence="5 6">Belongs to the anion channel-forming bestrophin (TC 1.A.46) family. Calcium-sensitive chloride channel subfamily.</text>
</comment>
<comment type="subcellular location">
    <subcellularLocation>
        <location evidence="6">Cell membrane</location>
        <topology evidence="6">Multi-pass membrane protein</topology>
    </subcellularLocation>
    <subcellularLocation>
        <location evidence="1">Membrane</location>
    </subcellularLocation>
</comment>
<keyword evidence="4" id="KW-0472">Membrane</keyword>
<dbReference type="InterPro" id="IPR000615">
    <property type="entry name" value="Bestrophin"/>
</dbReference>
<accession>A0A7R8X7Q3</accession>
<dbReference type="Proteomes" id="UP000677054">
    <property type="component" value="Unassembled WGS sequence"/>
</dbReference>
<dbReference type="EMBL" id="LR900412">
    <property type="protein sequence ID" value="CAD7245588.1"/>
    <property type="molecule type" value="Genomic_DNA"/>
</dbReference>
<keyword evidence="6" id="KW-1003">Cell membrane</keyword>
<keyword evidence="3" id="KW-1133">Transmembrane helix</keyword>
<dbReference type="PANTHER" id="PTHR10736:SF0">
    <property type="entry name" value="BESTROPHIN HOMOLOG"/>
    <property type="match status" value="1"/>
</dbReference>
<reference evidence="8" key="1">
    <citation type="submission" date="2020-11" db="EMBL/GenBank/DDBJ databases">
        <authorList>
            <person name="Tran Van P."/>
        </authorList>
    </citation>
    <scope>NUCLEOTIDE SEQUENCE</scope>
</reference>
<dbReference type="PANTHER" id="PTHR10736">
    <property type="entry name" value="BESTROPHIN"/>
    <property type="match status" value="1"/>
</dbReference>
<comment type="function">
    <text evidence="6">Forms chloride channels.</text>
</comment>
<keyword evidence="6" id="KW-0407">Ion channel</keyword>
<keyword evidence="2" id="KW-0812">Transmembrane</keyword>
<dbReference type="GO" id="GO:0005254">
    <property type="term" value="F:chloride channel activity"/>
    <property type="evidence" value="ECO:0007669"/>
    <property type="project" value="UniProtKB-KW"/>
</dbReference>
<feature type="compositionally biased region" description="Basic and acidic residues" evidence="7">
    <location>
        <begin position="158"/>
        <end position="174"/>
    </location>
</feature>
<dbReference type="Pfam" id="PF01062">
    <property type="entry name" value="Bestrophin"/>
    <property type="match status" value="1"/>
</dbReference>
<evidence type="ECO:0000313" key="9">
    <source>
        <dbReference type="Proteomes" id="UP000677054"/>
    </source>
</evidence>
<keyword evidence="6" id="KW-0406">Ion transport</keyword>
<keyword evidence="6" id="KW-0813">Transport</keyword>